<reference evidence="1 2" key="1">
    <citation type="submission" date="2017-12" db="EMBL/GenBank/DDBJ databases">
        <title>Integrating genomic resources of turbot (Scophthalmus maximus) in depth evaluation of genetic and physical mapping variation across individuals.</title>
        <authorList>
            <person name="Martinez P."/>
        </authorList>
    </citation>
    <scope>NUCLEOTIDE SEQUENCE [LARGE SCALE GENOMIC DNA]</scope>
</reference>
<proteinExistence type="predicted"/>
<dbReference type="EMBL" id="CP026244">
    <property type="protein sequence ID" value="AWO98022.1"/>
    <property type="molecule type" value="Genomic_DNA"/>
</dbReference>
<sequence>MGELRCLVNLQSTIKPINDLQKHKVQRLSSKCKVPHLILGSSSERVEETELTAPDCD</sequence>
<protein>
    <submittedName>
        <fullName evidence="1">Uncharacterized protein</fullName>
    </submittedName>
</protein>
<gene>
    <name evidence="1" type="ORF">SMAX5B_007748</name>
</gene>
<organism evidence="1 2">
    <name type="scientific">Scophthalmus maximus</name>
    <name type="common">Turbot</name>
    <name type="synonym">Psetta maxima</name>
    <dbReference type="NCBI Taxonomy" id="52904"/>
    <lineage>
        <taxon>Eukaryota</taxon>
        <taxon>Metazoa</taxon>
        <taxon>Chordata</taxon>
        <taxon>Craniata</taxon>
        <taxon>Vertebrata</taxon>
        <taxon>Euteleostomi</taxon>
        <taxon>Actinopterygii</taxon>
        <taxon>Neopterygii</taxon>
        <taxon>Teleostei</taxon>
        <taxon>Neoteleostei</taxon>
        <taxon>Acanthomorphata</taxon>
        <taxon>Carangaria</taxon>
        <taxon>Pleuronectiformes</taxon>
        <taxon>Pleuronectoidei</taxon>
        <taxon>Scophthalmidae</taxon>
        <taxon>Scophthalmus</taxon>
    </lineage>
</organism>
<dbReference type="Proteomes" id="UP000246464">
    <property type="component" value="Chromosome 2"/>
</dbReference>
<name>A0A2U9B255_SCOMX</name>
<accession>A0A2U9B255</accession>
<evidence type="ECO:0000313" key="1">
    <source>
        <dbReference type="EMBL" id="AWO98022.1"/>
    </source>
</evidence>
<dbReference type="AlphaFoldDB" id="A0A2U9B255"/>
<evidence type="ECO:0000313" key="2">
    <source>
        <dbReference type="Proteomes" id="UP000246464"/>
    </source>
</evidence>
<keyword evidence="2" id="KW-1185">Reference proteome</keyword>
<feature type="non-terminal residue" evidence="1">
    <location>
        <position position="57"/>
    </location>
</feature>